<evidence type="ECO:0000256" key="1">
    <source>
        <dbReference type="SAM" id="MobiDB-lite"/>
    </source>
</evidence>
<organism evidence="3">
    <name type="scientific">Chromera velia CCMP2878</name>
    <dbReference type="NCBI Taxonomy" id="1169474"/>
    <lineage>
        <taxon>Eukaryota</taxon>
        <taxon>Sar</taxon>
        <taxon>Alveolata</taxon>
        <taxon>Colpodellida</taxon>
        <taxon>Chromeraceae</taxon>
        <taxon>Chromera</taxon>
    </lineage>
</organism>
<gene>
    <name evidence="3" type="ORF">Cvel_27575</name>
</gene>
<accession>A0A0G4HH81</accession>
<feature type="chain" id="PRO_5005191821" evidence="2">
    <location>
        <begin position="23"/>
        <end position="214"/>
    </location>
</feature>
<feature type="region of interest" description="Disordered" evidence="1">
    <location>
        <begin position="173"/>
        <end position="214"/>
    </location>
</feature>
<reference evidence="3" key="1">
    <citation type="submission" date="2014-11" db="EMBL/GenBank/DDBJ databases">
        <authorList>
            <person name="Otto D Thomas"/>
            <person name="Naeem Raeece"/>
        </authorList>
    </citation>
    <scope>NUCLEOTIDE SEQUENCE</scope>
</reference>
<feature type="compositionally biased region" description="Basic and acidic residues" evidence="1">
    <location>
        <begin position="173"/>
        <end position="196"/>
    </location>
</feature>
<feature type="signal peptide" evidence="2">
    <location>
        <begin position="1"/>
        <end position="22"/>
    </location>
</feature>
<feature type="region of interest" description="Disordered" evidence="1">
    <location>
        <begin position="68"/>
        <end position="109"/>
    </location>
</feature>
<protein>
    <submittedName>
        <fullName evidence="3">Uncharacterized protein</fullName>
    </submittedName>
</protein>
<feature type="region of interest" description="Disordered" evidence="1">
    <location>
        <begin position="23"/>
        <end position="48"/>
    </location>
</feature>
<sequence length="214" mass="23020">MFEPAILVLLVVLLFQPLPCESRRQTPLTGSPKQTRKGGLSQPATSFSRRGIGVPVAVSGPAFFSSSVTQLGETRQEDSAERGGRDTRTSNETGSGTSLQGQDEEMGTRSRPCCCCTGLYESPLAGRDFKGEKPGNAQCASTFEEACVPAEKNDDKTCYGTCKVTEEATAKHKTLRDKIRTENEREPKGEKGEKPLKKTTTGKVHGDAGPATFE</sequence>
<feature type="compositionally biased region" description="Polar residues" evidence="1">
    <location>
        <begin position="90"/>
        <end position="101"/>
    </location>
</feature>
<evidence type="ECO:0000256" key="2">
    <source>
        <dbReference type="SAM" id="SignalP"/>
    </source>
</evidence>
<dbReference type="AlphaFoldDB" id="A0A0G4HH81"/>
<keyword evidence="2" id="KW-0732">Signal</keyword>
<evidence type="ECO:0000313" key="3">
    <source>
        <dbReference type="EMBL" id="CEM43502.1"/>
    </source>
</evidence>
<dbReference type="EMBL" id="CDMZ01002700">
    <property type="protein sequence ID" value="CEM43502.1"/>
    <property type="molecule type" value="Genomic_DNA"/>
</dbReference>
<dbReference type="VEuPathDB" id="CryptoDB:Cvel_27575"/>
<proteinExistence type="predicted"/>
<feature type="compositionally biased region" description="Basic and acidic residues" evidence="1">
    <location>
        <begin position="74"/>
        <end position="89"/>
    </location>
</feature>
<name>A0A0G4HH81_9ALVE</name>